<evidence type="ECO:0000256" key="9">
    <source>
        <dbReference type="ARBA" id="ARBA00022801"/>
    </source>
</evidence>
<evidence type="ECO:0000256" key="12">
    <source>
        <dbReference type="ARBA" id="ARBA00023204"/>
    </source>
</evidence>
<dbReference type="PANTHER" id="PTHR18867">
    <property type="entry name" value="RAD50"/>
    <property type="match status" value="1"/>
</dbReference>
<evidence type="ECO:0000256" key="8">
    <source>
        <dbReference type="ARBA" id="ARBA00022763"/>
    </source>
</evidence>
<dbReference type="Pfam" id="PF13476">
    <property type="entry name" value="AAA_23"/>
    <property type="match status" value="1"/>
</dbReference>
<comment type="similarity">
    <text evidence="4">Belongs to the SMC family. RAD50 subfamily.</text>
</comment>
<evidence type="ECO:0000256" key="10">
    <source>
        <dbReference type="ARBA" id="ARBA00022833"/>
    </source>
</evidence>
<dbReference type="InterPro" id="IPR027417">
    <property type="entry name" value="P-loop_NTPase"/>
</dbReference>
<dbReference type="GO" id="GO:0070192">
    <property type="term" value="P:chromosome organization involved in meiotic cell cycle"/>
    <property type="evidence" value="ECO:0007669"/>
    <property type="project" value="TreeGrafter"/>
</dbReference>
<feature type="coiled-coil region" evidence="15">
    <location>
        <begin position="748"/>
        <end position="775"/>
    </location>
</feature>
<dbReference type="GO" id="GO:0000722">
    <property type="term" value="P:telomere maintenance via recombination"/>
    <property type="evidence" value="ECO:0007669"/>
    <property type="project" value="TreeGrafter"/>
</dbReference>
<keyword evidence="19" id="KW-1185">Reference proteome</keyword>
<dbReference type="HOGENOM" id="CLU_006184_0_0_1"/>
<dbReference type="VEuPathDB" id="FungiDB:Z518_02595"/>
<dbReference type="PANTHER" id="PTHR18867:SF12">
    <property type="entry name" value="DNA REPAIR PROTEIN RAD50"/>
    <property type="match status" value="1"/>
</dbReference>
<keyword evidence="7" id="KW-0479">Metal-binding</keyword>
<feature type="compositionally biased region" description="Basic and acidic residues" evidence="16">
    <location>
        <begin position="495"/>
        <end position="515"/>
    </location>
</feature>
<evidence type="ECO:0000256" key="13">
    <source>
        <dbReference type="ARBA" id="ARBA00023242"/>
    </source>
</evidence>
<evidence type="ECO:0000256" key="3">
    <source>
        <dbReference type="ARBA" id="ARBA00004286"/>
    </source>
</evidence>
<sequence>MSRLHALEVSNIRSFADTPQVVRFETPLTLIVGQNGSGKTTVIECLKFAFTGVQPPNTKVGGAFVHDPNLENAKVLRALVKVSFKAADGGTHVVARRLELTVKKLTRSLKTLEGSLNLSKNGEKTVISSRVAELDMILPQYLGVSSAIIENVIFCHQDESFWPLSDPSTLKKKFDEIFEAQKYTKAIENIKKIRKEKNEELARVKILEEHAKKDKDRAIVAQKKAEDLQRDVESLRARVEDLEQRTANARKLADEAWRKGEDYAKIIGSLEGKRIEARGKQNTIDGLQLHLDEVSESDEWLQTTLEQFQARQQELKDDIRKMQESYIEHQDQIKKLGKEREDKVKSKGKYEQDKEEHERQLVRRRDMVREVATKHQIRGYDDLTDESLVEDFLHRIRKISKDQKTALDRVKLEHTAARREAQTLINRLTERKAALQDSKLSIRKQIESNDREAGDFQRRVDQIDVDEGSRAVVESRIDNLNTRLDQARQAAGSSDWDKKLQEANSELRSHEETTSKLNDEIVQSTKKAEALARLSHLKQELKERQRSLETLLNAHGDRINKLLDQDWNPTTVEKVYQDVFTRASHEALSAERERDSVGRDLEQVQFKQKTLRDDIARKKADAEKYDQAIRAVVEEGPEGYEEALQQAETDVEIAREETNGFSGMNDYFQSILDAIQGDKPVCRVCSRPFKGPADPVMRRMKERFEKKLDETRAMYERTNPKEFEAEYKRLLDLRVVFEGWKKLVNTDIPAVERDLADLNHQRESLLARLEKHDKTVEQQQQGKTDIESIGRTVASIGKCDGEIKSLSAQAEELSAKQFQHRGGRTLEDIREELNATAEKIRGGQNLISRLRSEQEQSRVALSTMEIELRDLRGELNTIGYQLDKKASLAARVEEYRMMNQKQREALDKLDRDIDQLDPEISTAQAKYDDVDQRAAAKEREMSHEHSRLSESVTSLDLLNDQVRSYIDRGGPAQLGRVNRELHHLEKELDGVQTEQTRLTREINKVTEQIRDSEATRRRYSDNLRYRQETRALSKLKEEIEELARHNAEADRDKFQQESSKWTREHSKLSAQQAGLMGEMKTKDAQLGELLEDYDLNLKDAPTRYKQDHIKVEALKAAVEDLARYGGALDKAIMKYHSLKMEEINGIIEELWRKTYKGTDVDTIMIRADNESARGNRSYNYRVVMVKRGAEMDMRGRCSAGQKVLASIIIRLALAECFSANCGLIALDEPTTNLDRDNIQSLAESLKDIIQYRSQQSNFQLVVITHDEDFLRQMDCAQFASHYYRVSRDLSQNSVVHRQRITEMM</sequence>
<evidence type="ECO:0000313" key="19">
    <source>
        <dbReference type="Proteomes" id="UP000053617"/>
    </source>
</evidence>
<dbReference type="GO" id="GO:0043047">
    <property type="term" value="F:single-stranded telomeric DNA binding"/>
    <property type="evidence" value="ECO:0007669"/>
    <property type="project" value="TreeGrafter"/>
</dbReference>
<feature type="region of interest" description="Disordered" evidence="16">
    <location>
        <begin position="927"/>
        <end position="948"/>
    </location>
</feature>
<accession>A0A0D2IX72</accession>
<dbReference type="GO" id="GO:0030870">
    <property type="term" value="C:Mre11 complex"/>
    <property type="evidence" value="ECO:0007669"/>
    <property type="project" value="InterPro"/>
</dbReference>
<dbReference type="Proteomes" id="UP000053617">
    <property type="component" value="Unassembled WGS sequence"/>
</dbReference>
<dbReference type="GO" id="GO:0051880">
    <property type="term" value="F:G-quadruplex DNA binding"/>
    <property type="evidence" value="ECO:0007669"/>
    <property type="project" value="TreeGrafter"/>
</dbReference>
<feature type="coiled-coil region" evidence="15">
    <location>
        <begin position="180"/>
        <end position="252"/>
    </location>
</feature>
<evidence type="ECO:0000256" key="11">
    <source>
        <dbReference type="ARBA" id="ARBA00023054"/>
    </source>
</evidence>
<protein>
    <recommendedName>
        <fullName evidence="5">DNA repair protein RAD50</fullName>
    </recommendedName>
</protein>
<dbReference type="EMBL" id="KN847476">
    <property type="protein sequence ID" value="KIX07941.1"/>
    <property type="molecule type" value="Genomic_DNA"/>
</dbReference>
<feature type="coiled-coil region" evidence="15">
    <location>
        <begin position="407"/>
        <end position="445"/>
    </location>
</feature>
<gene>
    <name evidence="18" type="ORF">Z518_02595</name>
</gene>
<keyword evidence="6" id="KW-0158">Chromosome</keyword>
<keyword evidence="12" id="KW-0234">DNA repair</keyword>
<dbReference type="InterPro" id="IPR038729">
    <property type="entry name" value="Rad50/SbcC_AAA"/>
</dbReference>
<keyword evidence="13" id="KW-0539">Nucleus</keyword>
<dbReference type="RefSeq" id="XP_013275077.1">
    <property type="nucleotide sequence ID" value="XM_013419623.1"/>
</dbReference>
<evidence type="ECO:0000256" key="1">
    <source>
        <dbReference type="ARBA" id="ARBA00001947"/>
    </source>
</evidence>
<evidence type="ECO:0000313" key="18">
    <source>
        <dbReference type="EMBL" id="KIX07941.1"/>
    </source>
</evidence>
<evidence type="ECO:0000256" key="5">
    <source>
        <dbReference type="ARBA" id="ARBA00017893"/>
    </source>
</evidence>
<keyword evidence="8" id="KW-0227">DNA damage</keyword>
<keyword evidence="11 15" id="KW-0175">Coiled coil</keyword>
<keyword evidence="9" id="KW-0378">Hydrolase</keyword>
<dbReference type="GO" id="GO:0006302">
    <property type="term" value="P:double-strand break repair"/>
    <property type="evidence" value="ECO:0007669"/>
    <property type="project" value="InterPro"/>
</dbReference>
<comment type="catalytic activity">
    <reaction evidence="14">
        <text>ATP + H2O = ADP + phosphate + H(+)</text>
        <dbReference type="Rhea" id="RHEA:13065"/>
        <dbReference type="ChEBI" id="CHEBI:15377"/>
        <dbReference type="ChEBI" id="CHEBI:15378"/>
        <dbReference type="ChEBI" id="CHEBI:30616"/>
        <dbReference type="ChEBI" id="CHEBI:43474"/>
        <dbReference type="ChEBI" id="CHEBI:456216"/>
    </reaction>
</comment>
<evidence type="ECO:0000256" key="2">
    <source>
        <dbReference type="ARBA" id="ARBA00004123"/>
    </source>
</evidence>
<comment type="subcellular location">
    <subcellularLocation>
        <location evidence="3">Chromosome</location>
    </subcellularLocation>
    <subcellularLocation>
        <location evidence="2">Nucleus</location>
    </subcellularLocation>
</comment>
<dbReference type="GO" id="GO:0003691">
    <property type="term" value="F:double-stranded telomeric DNA binding"/>
    <property type="evidence" value="ECO:0007669"/>
    <property type="project" value="TreeGrafter"/>
</dbReference>
<dbReference type="FunFam" id="3.40.50.300:FF:000947">
    <property type="entry name" value="DNA repair protein RAD50"/>
    <property type="match status" value="1"/>
</dbReference>
<evidence type="ECO:0000256" key="14">
    <source>
        <dbReference type="ARBA" id="ARBA00049360"/>
    </source>
</evidence>
<dbReference type="GO" id="GO:0016887">
    <property type="term" value="F:ATP hydrolysis activity"/>
    <property type="evidence" value="ECO:0007669"/>
    <property type="project" value="InterPro"/>
</dbReference>
<dbReference type="GO" id="GO:0046872">
    <property type="term" value="F:metal ion binding"/>
    <property type="evidence" value="ECO:0007669"/>
    <property type="project" value="UniProtKB-KW"/>
</dbReference>
<dbReference type="GeneID" id="25290666"/>
<dbReference type="STRING" id="1442369.A0A0D2IX72"/>
<comment type="cofactor">
    <cofactor evidence="1">
        <name>Zn(2+)</name>
        <dbReference type="ChEBI" id="CHEBI:29105"/>
    </cofactor>
</comment>
<reference evidence="18 19" key="1">
    <citation type="submission" date="2015-01" db="EMBL/GenBank/DDBJ databases">
        <title>The Genome Sequence of Rhinocladiella mackenzie CBS 650.93.</title>
        <authorList>
            <consortium name="The Broad Institute Genomics Platform"/>
            <person name="Cuomo C."/>
            <person name="de Hoog S."/>
            <person name="Gorbushina A."/>
            <person name="Stielow B."/>
            <person name="Teixiera M."/>
            <person name="Abouelleil A."/>
            <person name="Chapman S.B."/>
            <person name="Priest M."/>
            <person name="Young S.K."/>
            <person name="Wortman J."/>
            <person name="Nusbaum C."/>
            <person name="Birren B."/>
        </authorList>
    </citation>
    <scope>NUCLEOTIDE SEQUENCE [LARGE SCALE GENOMIC DNA]</scope>
    <source>
        <strain evidence="18 19">CBS 650.93</strain>
    </source>
</reference>
<dbReference type="OrthoDB" id="18797at2759"/>
<feature type="domain" description="Rad50/SbcC-type AAA" evidence="17">
    <location>
        <begin position="7"/>
        <end position="235"/>
    </location>
</feature>
<organism evidence="18 19">
    <name type="scientific">Rhinocladiella mackenziei CBS 650.93</name>
    <dbReference type="NCBI Taxonomy" id="1442369"/>
    <lineage>
        <taxon>Eukaryota</taxon>
        <taxon>Fungi</taxon>
        <taxon>Dikarya</taxon>
        <taxon>Ascomycota</taxon>
        <taxon>Pezizomycotina</taxon>
        <taxon>Eurotiomycetes</taxon>
        <taxon>Chaetothyriomycetidae</taxon>
        <taxon>Chaetothyriales</taxon>
        <taxon>Herpotrichiellaceae</taxon>
        <taxon>Rhinocladiella</taxon>
    </lineage>
</organism>
<dbReference type="Pfam" id="PF13558">
    <property type="entry name" value="SbcC_Walker_B"/>
    <property type="match status" value="1"/>
</dbReference>
<evidence type="ECO:0000256" key="6">
    <source>
        <dbReference type="ARBA" id="ARBA00022454"/>
    </source>
</evidence>
<feature type="region of interest" description="Disordered" evidence="16">
    <location>
        <begin position="488"/>
        <end position="515"/>
    </location>
</feature>
<dbReference type="NCBIfam" id="TIGR00606">
    <property type="entry name" value="rad50"/>
    <property type="match status" value="1"/>
</dbReference>
<evidence type="ECO:0000259" key="17">
    <source>
        <dbReference type="Pfam" id="PF13476"/>
    </source>
</evidence>
<keyword evidence="10" id="KW-0862">Zinc</keyword>
<proteinExistence type="inferred from homology"/>
<dbReference type="GO" id="GO:0007004">
    <property type="term" value="P:telomere maintenance via telomerase"/>
    <property type="evidence" value="ECO:0007669"/>
    <property type="project" value="TreeGrafter"/>
</dbReference>
<dbReference type="InterPro" id="IPR004584">
    <property type="entry name" value="Rad50_eukaryotes"/>
</dbReference>
<evidence type="ECO:0000256" key="7">
    <source>
        <dbReference type="ARBA" id="ARBA00022723"/>
    </source>
</evidence>
<feature type="region of interest" description="Disordered" evidence="16">
    <location>
        <begin position="330"/>
        <end position="358"/>
    </location>
</feature>
<dbReference type="Gene3D" id="1.10.287.1490">
    <property type="match status" value="1"/>
</dbReference>
<dbReference type="FunFam" id="3.40.50.300:FF:001195">
    <property type="entry name" value="DNA repair protein rad50"/>
    <property type="match status" value="1"/>
</dbReference>
<evidence type="ECO:0000256" key="16">
    <source>
        <dbReference type="SAM" id="MobiDB-lite"/>
    </source>
</evidence>
<dbReference type="SUPFAM" id="SSF52540">
    <property type="entry name" value="P-loop containing nucleoside triphosphate hydrolases"/>
    <property type="match status" value="2"/>
</dbReference>
<evidence type="ECO:0000256" key="4">
    <source>
        <dbReference type="ARBA" id="ARBA00009439"/>
    </source>
</evidence>
<dbReference type="GO" id="GO:0000794">
    <property type="term" value="C:condensed nuclear chromosome"/>
    <property type="evidence" value="ECO:0007669"/>
    <property type="project" value="TreeGrafter"/>
</dbReference>
<evidence type="ECO:0000256" key="15">
    <source>
        <dbReference type="SAM" id="Coils"/>
    </source>
</evidence>
<dbReference type="Gene3D" id="3.40.50.300">
    <property type="entry name" value="P-loop containing nucleotide triphosphate hydrolases"/>
    <property type="match status" value="2"/>
</dbReference>
<name>A0A0D2IX72_9EURO</name>
<feature type="coiled-coil region" evidence="15">
    <location>
        <begin position="974"/>
        <end position="1064"/>
    </location>
</feature>